<evidence type="ECO:0000313" key="2">
    <source>
        <dbReference type="Proteomes" id="UP001353858"/>
    </source>
</evidence>
<sequence length="126" mass="14335">MLPFFDDDKNNATSGTSFIELRKQVIAPFISECMCSTKVDPFLIDDWYNKGIFVNNPCFKCFVKCIGQKINFMNSDGSYRNNEIIKSYHASLELARNCTLKVTNVTDLCEKGYIHAQCVVNVLINT</sequence>
<proteinExistence type="predicted"/>
<dbReference type="GO" id="GO:0005549">
    <property type="term" value="F:odorant binding"/>
    <property type="evidence" value="ECO:0007669"/>
    <property type="project" value="InterPro"/>
</dbReference>
<dbReference type="Proteomes" id="UP001353858">
    <property type="component" value="Unassembled WGS sequence"/>
</dbReference>
<dbReference type="CDD" id="cd23992">
    <property type="entry name" value="PBP_GOBP"/>
    <property type="match status" value="1"/>
</dbReference>
<dbReference type="InterPro" id="IPR006170">
    <property type="entry name" value="PBP/GOBP"/>
</dbReference>
<name>A0AAN7P0J3_9COLE</name>
<dbReference type="Gene3D" id="1.10.238.20">
    <property type="entry name" value="Pheromone/general odorant binding protein domain"/>
    <property type="match status" value="1"/>
</dbReference>
<evidence type="ECO:0000313" key="1">
    <source>
        <dbReference type="EMBL" id="KAK4873071.1"/>
    </source>
</evidence>
<dbReference type="Pfam" id="PF01395">
    <property type="entry name" value="PBP_GOBP"/>
    <property type="match status" value="1"/>
</dbReference>
<dbReference type="InterPro" id="IPR036728">
    <property type="entry name" value="PBP_GOBP_sf"/>
</dbReference>
<comment type="caution">
    <text evidence="1">The sequence shown here is derived from an EMBL/GenBank/DDBJ whole genome shotgun (WGS) entry which is preliminary data.</text>
</comment>
<reference evidence="2" key="1">
    <citation type="submission" date="2023-01" db="EMBL/GenBank/DDBJ databases">
        <title>Key to firefly adult light organ development and bioluminescence: homeobox transcription factors regulate luciferase expression and transportation to peroxisome.</title>
        <authorList>
            <person name="Fu X."/>
        </authorList>
    </citation>
    <scope>NUCLEOTIDE SEQUENCE [LARGE SCALE GENOMIC DNA]</scope>
</reference>
<dbReference type="AlphaFoldDB" id="A0AAN7P0J3"/>
<organism evidence="1 2">
    <name type="scientific">Aquatica leii</name>
    <dbReference type="NCBI Taxonomy" id="1421715"/>
    <lineage>
        <taxon>Eukaryota</taxon>
        <taxon>Metazoa</taxon>
        <taxon>Ecdysozoa</taxon>
        <taxon>Arthropoda</taxon>
        <taxon>Hexapoda</taxon>
        <taxon>Insecta</taxon>
        <taxon>Pterygota</taxon>
        <taxon>Neoptera</taxon>
        <taxon>Endopterygota</taxon>
        <taxon>Coleoptera</taxon>
        <taxon>Polyphaga</taxon>
        <taxon>Elateriformia</taxon>
        <taxon>Elateroidea</taxon>
        <taxon>Lampyridae</taxon>
        <taxon>Luciolinae</taxon>
        <taxon>Aquatica</taxon>
    </lineage>
</organism>
<gene>
    <name evidence="1" type="ORF">RN001_015100</name>
</gene>
<protein>
    <submittedName>
        <fullName evidence="1">Uncharacterized protein</fullName>
    </submittedName>
</protein>
<dbReference type="SUPFAM" id="SSF47565">
    <property type="entry name" value="Insect pheromone/odorant-binding proteins"/>
    <property type="match status" value="1"/>
</dbReference>
<accession>A0AAN7P0J3</accession>
<dbReference type="EMBL" id="JARPUR010000007">
    <property type="protein sequence ID" value="KAK4873071.1"/>
    <property type="molecule type" value="Genomic_DNA"/>
</dbReference>
<keyword evidence="2" id="KW-1185">Reference proteome</keyword>